<dbReference type="GeneID" id="105222043"/>
<keyword evidence="5" id="KW-0966">Cell projection</keyword>
<evidence type="ECO:0000313" key="9">
    <source>
        <dbReference type="RefSeq" id="XP_011197523.2"/>
    </source>
</evidence>
<organism evidence="8 9">
    <name type="scientific">Bactrocera dorsalis</name>
    <name type="common">Oriental fruit fly</name>
    <name type="synonym">Dacus dorsalis</name>
    <dbReference type="NCBI Taxonomy" id="27457"/>
    <lineage>
        <taxon>Eukaryota</taxon>
        <taxon>Metazoa</taxon>
        <taxon>Ecdysozoa</taxon>
        <taxon>Arthropoda</taxon>
        <taxon>Hexapoda</taxon>
        <taxon>Insecta</taxon>
        <taxon>Pterygota</taxon>
        <taxon>Neoptera</taxon>
        <taxon>Endopterygota</taxon>
        <taxon>Diptera</taxon>
        <taxon>Brachycera</taxon>
        <taxon>Muscomorpha</taxon>
        <taxon>Tephritoidea</taxon>
        <taxon>Tephritidae</taxon>
        <taxon>Bactrocera</taxon>
        <taxon>Bactrocera</taxon>
    </lineage>
</organism>
<dbReference type="PANTHER" id="PTHR12968">
    <property type="entry name" value="B9 DOMAIN-CONTAINING"/>
    <property type="match status" value="1"/>
</dbReference>
<dbReference type="GO" id="GO:0036038">
    <property type="term" value="C:MKS complex"/>
    <property type="evidence" value="ECO:0007669"/>
    <property type="project" value="TreeGrafter"/>
</dbReference>
<keyword evidence="8" id="KW-1185">Reference proteome</keyword>
<evidence type="ECO:0000256" key="6">
    <source>
        <dbReference type="ARBA" id="ARBA00038411"/>
    </source>
</evidence>
<evidence type="ECO:0000256" key="7">
    <source>
        <dbReference type="ARBA" id="ARBA00039272"/>
    </source>
</evidence>
<gene>
    <name evidence="9" type="primary">LOC105222043</name>
</gene>
<evidence type="ECO:0000256" key="5">
    <source>
        <dbReference type="ARBA" id="ARBA00023273"/>
    </source>
</evidence>
<reference evidence="8" key="1">
    <citation type="submission" date="2025-05" db="UniProtKB">
        <authorList>
            <consortium name="RefSeq"/>
        </authorList>
    </citation>
    <scope>NUCLEOTIDE SEQUENCE [LARGE SCALE GENOMIC DNA]</scope>
</reference>
<evidence type="ECO:0000256" key="1">
    <source>
        <dbReference type="ARBA" id="ARBA00004120"/>
    </source>
</evidence>
<sequence>MAEVHVIGQILKAVDFAEPHLYCKWSLQSGSAWKLVQGEVAGQTLVSSNRLEQASDFAHPLDIHLATASIQGWPKLHVEVYAVNVLHKSWPVGYGFVHIPSRPGAHRLELLTWKVAPLTWWDSVREKFGGGGVGLSKADLIYTGVERYKLQTRSSGKIIIDLNLVFRNFAKFGVEFK</sequence>
<proteinExistence type="inferred from homology"/>
<reference evidence="9" key="2">
    <citation type="submission" date="2025-08" db="UniProtKB">
        <authorList>
            <consortium name="RefSeq"/>
        </authorList>
    </citation>
    <scope>IDENTIFICATION</scope>
    <source>
        <tissue evidence="9">Adult</tissue>
    </source>
</reference>
<comment type="subcellular location">
    <subcellularLocation>
        <location evidence="1">Cytoplasm</location>
        <location evidence="1">Cytoskeleton</location>
        <location evidence="1">Cilium basal body</location>
    </subcellularLocation>
</comment>
<name>A0A6I9UKT4_BACDO</name>
<keyword evidence="3" id="KW-0970">Cilium biogenesis/degradation</keyword>
<keyword evidence="2" id="KW-0963">Cytoplasm</keyword>
<dbReference type="InterPro" id="IPR010796">
    <property type="entry name" value="C2_B9-type_dom"/>
</dbReference>
<evidence type="ECO:0000256" key="3">
    <source>
        <dbReference type="ARBA" id="ARBA00022794"/>
    </source>
</evidence>
<dbReference type="PROSITE" id="PS51381">
    <property type="entry name" value="C2_B9"/>
    <property type="match status" value="1"/>
</dbReference>
<dbReference type="InParanoid" id="A0A6I9UKT4"/>
<evidence type="ECO:0000313" key="8">
    <source>
        <dbReference type="Proteomes" id="UP001652620"/>
    </source>
</evidence>
<dbReference type="PANTHER" id="PTHR12968:SF2">
    <property type="entry name" value="B9 DOMAIN-CONTAINING PROTEIN 2"/>
    <property type="match status" value="1"/>
</dbReference>
<comment type="similarity">
    <text evidence="6">Belongs to the B9D family.</text>
</comment>
<keyword evidence="4" id="KW-0206">Cytoskeleton</keyword>
<dbReference type="Proteomes" id="UP001652620">
    <property type="component" value="Chromosome 1"/>
</dbReference>
<dbReference type="KEGG" id="bdr:105222043"/>
<dbReference type="OrthoDB" id="184109at2759"/>
<dbReference type="Pfam" id="PF07162">
    <property type="entry name" value="B9-C2"/>
    <property type="match status" value="1"/>
</dbReference>
<protein>
    <recommendedName>
        <fullName evidence="7">B9 domain-containing protein 2</fullName>
    </recommendedName>
</protein>
<accession>A0A6I9UKT4</accession>
<dbReference type="AlphaFoldDB" id="A0A6I9UKT4"/>
<evidence type="ECO:0000256" key="4">
    <source>
        <dbReference type="ARBA" id="ARBA00023212"/>
    </source>
</evidence>
<dbReference type="GO" id="GO:0060271">
    <property type="term" value="P:cilium assembly"/>
    <property type="evidence" value="ECO:0007669"/>
    <property type="project" value="TreeGrafter"/>
</dbReference>
<evidence type="ECO:0000256" key="2">
    <source>
        <dbReference type="ARBA" id="ARBA00022490"/>
    </source>
</evidence>
<dbReference type="RefSeq" id="XP_011197523.2">
    <property type="nucleotide sequence ID" value="XM_011199221.4"/>
</dbReference>
<dbReference type="FunCoup" id="A0A6I9UKT4">
    <property type="interactions" value="37"/>
</dbReference>